<feature type="compositionally biased region" description="Low complexity" evidence="1">
    <location>
        <begin position="166"/>
        <end position="179"/>
    </location>
</feature>
<feature type="region of interest" description="Disordered" evidence="1">
    <location>
        <begin position="86"/>
        <end position="179"/>
    </location>
</feature>
<evidence type="ECO:0000313" key="3">
    <source>
        <dbReference type="Proteomes" id="UP001278766"/>
    </source>
</evidence>
<accession>A0AAE0HK98</accession>
<dbReference type="Proteomes" id="UP001278766">
    <property type="component" value="Unassembled WGS sequence"/>
</dbReference>
<feature type="compositionally biased region" description="Low complexity" evidence="1">
    <location>
        <begin position="28"/>
        <end position="43"/>
    </location>
</feature>
<feature type="compositionally biased region" description="Basic and acidic residues" evidence="1">
    <location>
        <begin position="1"/>
        <end position="12"/>
    </location>
</feature>
<dbReference type="RefSeq" id="XP_062661632.1">
    <property type="nucleotide sequence ID" value="XM_062807235.1"/>
</dbReference>
<feature type="compositionally biased region" description="Basic residues" evidence="1">
    <location>
        <begin position="137"/>
        <end position="149"/>
    </location>
</feature>
<dbReference type="GeneID" id="87844183"/>
<dbReference type="AlphaFoldDB" id="A0AAE0HK98"/>
<reference evidence="2" key="1">
    <citation type="journal article" date="2023" name="Mol. Phylogenet. Evol.">
        <title>Genome-scale phylogeny and comparative genomics of the fungal order Sordariales.</title>
        <authorList>
            <person name="Hensen N."/>
            <person name="Bonometti L."/>
            <person name="Westerberg I."/>
            <person name="Brannstrom I.O."/>
            <person name="Guillou S."/>
            <person name="Cros-Aarteil S."/>
            <person name="Calhoun S."/>
            <person name="Haridas S."/>
            <person name="Kuo A."/>
            <person name="Mondo S."/>
            <person name="Pangilinan J."/>
            <person name="Riley R."/>
            <person name="LaButti K."/>
            <person name="Andreopoulos B."/>
            <person name="Lipzen A."/>
            <person name="Chen C."/>
            <person name="Yan M."/>
            <person name="Daum C."/>
            <person name="Ng V."/>
            <person name="Clum A."/>
            <person name="Steindorff A."/>
            <person name="Ohm R.A."/>
            <person name="Martin F."/>
            <person name="Silar P."/>
            <person name="Natvig D.O."/>
            <person name="Lalanne C."/>
            <person name="Gautier V."/>
            <person name="Ament-Velasquez S.L."/>
            <person name="Kruys A."/>
            <person name="Hutchinson M.I."/>
            <person name="Powell A.J."/>
            <person name="Barry K."/>
            <person name="Miller A.N."/>
            <person name="Grigoriev I.V."/>
            <person name="Debuchy R."/>
            <person name="Gladieux P."/>
            <person name="Hiltunen Thoren M."/>
            <person name="Johannesson H."/>
        </authorList>
    </citation>
    <scope>NUCLEOTIDE SEQUENCE</scope>
    <source>
        <strain evidence="2">CBS 168.71</strain>
    </source>
</reference>
<evidence type="ECO:0000256" key="1">
    <source>
        <dbReference type="SAM" id="MobiDB-lite"/>
    </source>
</evidence>
<reference evidence="2" key="2">
    <citation type="submission" date="2023-06" db="EMBL/GenBank/DDBJ databases">
        <authorList>
            <consortium name="Lawrence Berkeley National Laboratory"/>
            <person name="Haridas S."/>
            <person name="Hensen N."/>
            <person name="Bonometti L."/>
            <person name="Westerberg I."/>
            <person name="Brannstrom I.O."/>
            <person name="Guillou S."/>
            <person name="Cros-Aarteil S."/>
            <person name="Calhoun S."/>
            <person name="Kuo A."/>
            <person name="Mondo S."/>
            <person name="Pangilinan J."/>
            <person name="Riley R."/>
            <person name="Labutti K."/>
            <person name="Andreopoulos B."/>
            <person name="Lipzen A."/>
            <person name="Chen C."/>
            <person name="Yanf M."/>
            <person name="Daum C."/>
            <person name="Ng V."/>
            <person name="Clum A."/>
            <person name="Steindorff A."/>
            <person name="Ohm R."/>
            <person name="Martin F."/>
            <person name="Silar P."/>
            <person name="Natvig D."/>
            <person name="Lalanne C."/>
            <person name="Gautier V."/>
            <person name="Ament-Velasquez S.L."/>
            <person name="Kruys A."/>
            <person name="Hutchinson M.I."/>
            <person name="Powell A.J."/>
            <person name="Barry K."/>
            <person name="Miller A.N."/>
            <person name="Grigoriev I.V."/>
            <person name="Debuchy R."/>
            <person name="Gladieux P."/>
            <person name="Thoren M.H."/>
            <person name="Johannesson H."/>
        </authorList>
    </citation>
    <scope>NUCLEOTIDE SEQUENCE</scope>
    <source>
        <strain evidence="2">CBS 168.71</strain>
    </source>
</reference>
<evidence type="ECO:0000313" key="2">
    <source>
        <dbReference type="EMBL" id="KAK3298118.1"/>
    </source>
</evidence>
<keyword evidence="3" id="KW-1185">Reference proteome</keyword>
<name>A0AAE0HK98_9PEZI</name>
<feature type="compositionally biased region" description="Polar residues" evidence="1">
    <location>
        <begin position="44"/>
        <end position="67"/>
    </location>
</feature>
<organism evidence="2 3">
    <name type="scientific">Chaetomium fimeti</name>
    <dbReference type="NCBI Taxonomy" id="1854472"/>
    <lineage>
        <taxon>Eukaryota</taxon>
        <taxon>Fungi</taxon>
        <taxon>Dikarya</taxon>
        <taxon>Ascomycota</taxon>
        <taxon>Pezizomycotina</taxon>
        <taxon>Sordariomycetes</taxon>
        <taxon>Sordariomycetidae</taxon>
        <taxon>Sordariales</taxon>
        <taxon>Chaetomiaceae</taxon>
        <taxon>Chaetomium</taxon>
    </lineage>
</organism>
<feature type="region of interest" description="Disordered" evidence="1">
    <location>
        <begin position="1"/>
        <end position="67"/>
    </location>
</feature>
<dbReference type="EMBL" id="JAUEPN010000002">
    <property type="protein sequence ID" value="KAK3298118.1"/>
    <property type="molecule type" value="Genomic_DNA"/>
</dbReference>
<proteinExistence type="predicted"/>
<feature type="compositionally biased region" description="Polar residues" evidence="1">
    <location>
        <begin position="120"/>
        <end position="136"/>
    </location>
</feature>
<feature type="compositionally biased region" description="Low complexity" evidence="1">
    <location>
        <begin position="88"/>
        <end position="100"/>
    </location>
</feature>
<protein>
    <submittedName>
        <fullName evidence="2">Uncharacterized protein</fullName>
    </submittedName>
</protein>
<comment type="caution">
    <text evidence="2">The sequence shown here is derived from an EMBL/GenBank/DDBJ whole genome shotgun (WGS) entry which is preliminary data.</text>
</comment>
<gene>
    <name evidence="2" type="ORF">B0H64DRAFT_453263</name>
</gene>
<sequence>MVDPLRPWERRNGARVSLASDALQRAVGTSLTAPTSASTAGPSHNTTSAVRGHTSTPSSALGSPFAYTNANGNTTHFGALPRYEHRTTTTSHSSTLDDSSATNPTLQSHPTRRPSPSGWHPSTTPGHDPLTPTTSAHHARTPPARRRRSPSPFRLRPSPSPRRRTPTPSSSFRLRPSPTRPRAFIFTTADTAAAAYQSDTDHIRSPCRGRGCSPARLSPPPCTPPHQIRGAPGGGGWSGYSAYGYDGGSAYGDDGYATCESGDGVQ</sequence>